<feature type="domain" description="Pyrrolo-quinoline quinone repeat" evidence="2">
    <location>
        <begin position="220"/>
        <end position="368"/>
    </location>
</feature>
<dbReference type="SUPFAM" id="SSF50998">
    <property type="entry name" value="Quinoprotein alcohol dehydrogenase-like"/>
    <property type="match status" value="2"/>
</dbReference>
<proteinExistence type="predicted"/>
<dbReference type="Pfam" id="PF13360">
    <property type="entry name" value="PQQ_2"/>
    <property type="match status" value="2"/>
</dbReference>
<evidence type="ECO:0000256" key="1">
    <source>
        <dbReference type="SAM" id="SignalP"/>
    </source>
</evidence>
<feature type="signal peptide" evidence="1">
    <location>
        <begin position="1"/>
        <end position="30"/>
    </location>
</feature>
<evidence type="ECO:0000313" key="3">
    <source>
        <dbReference type="EMBL" id="TWT30552.1"/>
    </source>
</evidence>
<dbReference type="InterPro" id="IPR002372">
    <property type="entry name" value="PQQ_rpt_dom"/>
</dbReference>
<reference evidence="3 4" key="1">
    <citation type="submission" date="2019-02" db="EMBL/GenBank/DDBJ databases">
        <title>Deep-cultivation of Planctomycetes and their phenomic and genomic characterization uncovers novel biology.</title>
        <authorList>
            <person name="Wiegand S."/>
            <person name="Jogler M."/>
            <person name="Boedeker C."/>
            <person name="Pinto D."/>
            <person name="Vollmers J."/>
            <person name="Rivas-Marin E."/>
            <person name="Kohn T."/>
            <person name="Peeters S.H."/>
            <person name="Heuer A."/>
            <person name="Rast P."/>
            <person name="Oberbeckmann S."/>
            <person name="Bunk B."/>
            <person name="Jeske O."/>
            <person name="Meyerdierks A."/>
            <person name="Storesund J.E."/>
            <person name="Kallscheuer N."/>
            <person name="Luecker S."/>
            <person name="Lage O.M."/>
            <person name="Pohl T."/>
            <person name="Merkel B.J."/>
            <person name="Hornburger P."/>
            <person name="Mueller R.-W."/>
            <person name="Bruemmer F."/>
            <person name="Labrenz M."/>
            <person name="Spormann A.M."/>
            <person name="Op Den Camp H."/>
            <person name="Overmann J."/>
            <person name="Amann R."/>
            <person name="Jetten M.S.M."/>
            <person name="Mascher T."/>
            <person name="Medema M.H."/>
            <person name="Devos D.P."/>
            <person name="Kaster A.-K."/>
            <person name="Ovreas L."/>
            <person name="Rohde M."/>
            <person name="Galperin M.Y."/>
            <person name="Jogler C."/>
        </authorList>
    </citation>
    <scope>NUCLEOTIDE SEQUENCE [LARGE SCALE GENOMIC DNA]</scope>
    <source>
        <strain evidence="3 4">KOR42</strain>
    </source>
</reference>
<dbReference type="OrthoDB" id="219598at2"/>
<dbReference type="PANTHER" id="PTHR34512">
    <property type="entry name" value="CELL SURFACE PROTEIN"/>
    <property type="match status" value="1"/>
</dbReference>
<organism evidence="3 4">
    <name type="scientific">Thalassoglobus neptunius</name>
    <dbReference type="NCBI Taxonomy" id="1938619"/>
    <lineage>
        <taxon>Bacteria</taxon>
        <taxon>Pseudomonadati</taxon>
        <taxon>Planctomycetota</taxon>
        <taxon>Planctomycetia</taxon>
        <taxon>Planctomycetales</taxon>
        <taxon>Planctomycetaceae</taxon>
        <taxon>Thalassoglobus</taxon>
    </lineage>
</organism>
<gene>
    <name evidence="3" type="ORF">KOR42_54250</name>
</gene>
<evidence type="ECO:0000259" key="2">
    <source>
        <dbReference type="Pfam" id="PF13360"/>
    </source>
</evidence>
<dbReference type="InterPro" id="IPR018391">
    <property type="entry name" value="PQQ_b-propeller_rpt"/>
</dbReference>
<dbReference type="InterPro" id="IPR015943">
    <property type="entry name" value="WD40/YVTN_repeat-like_dom_sf"/>
</dbReference>
<name>A0A5C5UYK7_9PLAN</name>
<dbReference type="SMART" id="SM00564">
    <property type="entry name" value="PQQ"/>
    <property type="match status" value="7"/>
</dbReference>
<protein>
    <submittedName>
        <fullName evidence="3">Outer membrane biogenesis protein BamB</fullName>
    </submittedName>
</protein>
<feature type="domain" description="Pyrrolo-quinoline quinone repeat" evidence="2">
    <location>
        <begin position="625"/>
        <end position="859"/>
    </location>
</feature>
<evidence type="ECO:0000313" key="4">
    <source>
        <dbReference type="Proteomes" id="UP000317243"/>
    </source>
</evidence>
<dbReference type="AlphaFoldDB" id="A0A5C5UYK7"/>
<feature type="chain" id="PRO_5023008471" evidence="1">
    <location>
        <begin position="31"/>
        <end position="963"/>
    </location>
</feature>
<dbReference type="Proteomes" id="UP000317243">
    <property type="component" value="Unassembled WGS sequence"/>
</dbReference>
<accession>A0A5C5UYK7</accession>
<dbReference type="Gene3D" id="2.130.10.10">
    <property type="entry name" value="YVTN repeat-like/Quinoprotein amine dehydrogenase"/>
    <property type="match status" value="2"/>
</dbReference>
<keyword evidence="1" id="KW-0732">Signal</keyword>
<sequence length="963" mass="105476" precursor="true">MNPAGRSKTRCGKFIVSLLSLLLCISTSNAQDLDGVKDTRGFCLYLGQNAERLQQLSDNENLLIHCLVPELKAVQNLQSKLDESKSGASVIIERWTDSHLPHAENLANLIIVDEADSIARNEIERVLAPNGVAFIGDERIVKSKNPNTDEWTHQWHGGDGSLTTQDREIDIPSGIQWLSGPLFAMAGRKSSTQTLVSAGGVNFYVTQNVLENVGQETMDQYLVARDAYNGIVKWQRSWNGPFVTGDGETNPRLAASSSRLFAAGPTSLMALDIYTGETIGESPVEQPIEQVFVLDNLILTQSLNSIQALDFNLENTLWSFKDGTISDFRLTRDNAFVVVSGRSPDGRFQHKLVCIDPQSGSEEWRVNTQPNVESARVKLNFVTEHYVSLIAHGHLHMYSASDGQHLWSTTTDARPGKDYVDERFVGHFFQNGLVWMLAQNSLREFDGQNVWVGLDPQTGEVQRELKTIGPWPNTATPAKMGCQLLIASDRYIIIPRQATFVDFETGEKHPFKFTRGGCGLGFVPANGLVYSHPHACGCFSEAIRGFMGMHSNKLDDIWGNEDNAEARLEIFAETNIHSTSEDDGDWPVYRANGERSAYSSVDLGQKLNERWSVPLTEWQSSVSSQAWRLRSGNLLTAPTVSGDAVFVADVDAGKLFSLDRTTGQVRWEFHASGRIDSPPSVRQGLCVFGSHDGYIYCLESASSQLLWKYRAAPADRRIVAFGNVESTWPVTGTVLFDENMIFTAAGRAPDADGGIVVRALDAASGHPIWSSKVDASQFRGVCDYVVKDGNVVCLGNQRFDAITGALLVDQSSELTHLQGGKVGLLEASWTKHDLALRKDIQTWSAQGASGQLLAWSPKTTASYNAEANMLSIDGEFTHELPLESPSQLTALVITDSYIVAAGGVDRSDETRGGFVQLIDLASGKVKAELTLPAEPVFDGLALSGNCIYVSTQAGQLHCLCTED</sequence>
<dbReference type="InterPro" id="IPR011047">
    <property type="entry name" value="Quinoprotein_ADH-like_sf"/>
</dbReference>
<dbReference type="EMBL" id="SIHI01000098">
    <property type="protein sequence ID" value="TWT30552.1"/>
    <property type="molecule type" value="Genomic_DNA"/>
</dbReference>
<dbReference type="PANTHER" id="PTHR34512:SF30">
    <property type="entry name" value="OUTER MEMBRANE PROTEIN ASSEMBLY FACTOR BAMB"/>
    <property type="match status" value="1"/>
</dbReference>
<keyword evidence="4" id="KW-1185">Reference proteome</keyword>
<comment type="caution">
    <text evidence="3">The sequence shown here is derived from an EMBL/GenBank/DDBJ whole genome shotgun (WGS) entry which is preliminary data.</text>
</comment>